<accession>A0A8H8CF08</accession>
<dbReference type="Gene3D" id="2.30.30.40">
    <property type="entry name" value="SH3 Domains"/>
    <property type="match status" value="2"/>
</dbReference>
<protein>
    <recommendedName>
        <fullName evidence="3">SH3 domain-containing protein</fullName>
    </recommendedName>
</protein>
<name>A0A8H8CF08_PSICU</name>
<dbReference type="PROSITE" id="PS50002">
    <property type="entry name" value="SH3"/>
    <property type="match status" value="1"/>
</dbReference>
<dbReference type="SUPFAM" id="SSF50044">
    <property type="entry name" value="SH3-domain"/>
    <property type="match status" value="2"/>
</dbReference>
<reference evidence="4" key="1">
    <citation type="submission" date="2021-02" db="EMBL/GenBank/DDBJ databases">
        <title>Psilocybe cubensis genome.</title>
        <authorList>
            <person name="Mckernan K.J."/>
            <person name="Crawford S."/>
            <person name="Trippe A."/>
            <person name="Kane L.T."/>
            <person name="Mclaughlin S."/>
        </authorList>
    </citation>
    <scope>NUCLEOTIDE SEQUENCE [LARGE SCALE GENOMIC DNA]</scope>
    <source>
        <strain evidence="4">MGC-MH-2018</strain>
    </source>
</reference>
<dbReference type="EMBL" id="JAFIQS010000016">
    <property type="protein sequence ID" value="KAG5163128.1"/>
    <property type="molecule type" value="Genomic_DNA"/>
</dbReference>
<proteinExistence type="predicted"/>
<feature type="domain" description="SH3" evidence="3">
    <location>
        <begin position="42"/>
        <end position="103"/>
    </location>
</feature>
<dbReference type="InterPro" id="IPR036028">
    <property type="entry name" value="SH3-like_dom_sf"/>
</dbReference>
<evidence type="ECO:0000259" key="3">
    <source>
        <dbReference type="PROSITE" id="PS50002"/>
    </source>
</evidence>
<evidence type="ECO:0000256" key="1">
    <source>
        <dbReference type="ARBA" id="ARBA00022443"/>
    </source>
</evidence>
<dbReference type="InterPro" id="IPR001452">
    <property type="entry name" value="SH3_domain"/>
</dbReference>
<dbReference type="PANTHER" id="PTHR15735:SF21">
    <property type="entry name" value="PROTEIN NERVOUS WRECK"/>
    <property type="match status" value="1"/>
</dbReference>
<gene>
    <name evidence="4" type="ORF">JR316_011996</name>
</gene>
<evidence type="ECO:0000313" key="4">
    <source>
        <dbReference type="EMBL" id="KAG5163128.1"/>
    </source>
</evidence>
<dbReference type="AlphaFoldDB" id="A0A8H8CF08"/>
<keyword evidence="1 2" id="KW-0728">SH3 domain</keyword>
<dbReference type="PANTHER" id="PTHR15735">
    <property type="entry name" value="FCH AND DOUBLE SH3 DOMAINS PROTEIN"/>
    <property type="match status" value="1"/>
</dbReference>
<evidence type="ECO:0000256" key="2">
    <source>
        <dbReference type="PROSITE-ProRule" id="PRU00192"/>
    </source>
</evidence>
<comment type="caution">
    <text evidence="4">The sequence shown here is derived from an EMBL/GenBank/DDBJ whole genome shotgun (WGS) entry which is preliminary data.</text>
</comment>
<organism evidence="4">
    <name type="scientific">Psilocybe cubensis</name>
    <name type="common">Psychedelic mushroom</name>
    <name type="synonym">Stropharia cubensis</name>
    <dbReference type="NCBI Taxonomy" id="181762"/>
    <lineage>
        <taxon>Eukaryota</taxon>
        <taxon>Fungi</taxon>
        <taxon>Dikarya</taxon>
        <taxon>Basidiomycota</taxon>
        <taxon>Agaricomycotina</taxon>
        <taxon>Agaricomycetes</taxon>
        <taxon>Agaricomycetidae</taxon>
        <taxon>Agaricales</taxon>
        <taxon>Agaricineae</taxon>
        <taxon>Strophariaceae</taxon>
        <taxon>Psilocybe</taxon>
    </lineage>
</organism>
<dbReference type="Pfam" id="PF14604">
    <property type="entry name" value="SH3_9"/>
    <property type="match status" value="1"/>
</dbReference>
<dbReference type="SMART" id="SM00326">
    <property type="entry name" value="SH3"/>
    <property type="match status" value="1"/>
</dbReference>
<sequence length="153" mass="16684">MSERILKMEIETIANILGESTPAITLSALFFVQLISSNQLSEEDINAKVLFNFMPTSEFKLGVHEGTIVRVVEPDNGSGWVKVSDGTGDSGLVPASYIETIHDDQRQKGTPEEGVVRRVWALYSYISQGSDELSIEPGDVLMLTMGGENYGNG</sequence>
<dbReference type="GO" id="GO:0030833">
    <property type="term" value="P:regulation of actin filament polymerization"/>
    <property type="evidence" value="ECO:0007669"/>
    <property type="project" value="TreeGrafter"/>
</dbReference>